<proteinExistence type="predicted"/>
<keyword evidence="1" id="KW-0812">Transmembrane</keyword>
<sequence length="341" mass="39790">MDSNSQHSDDSSLLVTDKYTHDLTSVKSHFYNNNYTPDNIKKVFNKNFTVDLDDIKQLNALVVEKCKIHKSEGFLIDVNLRFSNRKQLHFGSWLDFERYTWDDEPSTLINITLSWNFNAVFEGISTPQPQKLIVKLSNGMRPEEMLNIIFSGDINEVSELENNYFPVVAQVIFTNRTFGNELIDLVGKWTDNLRNSSFKNNSLVFKLKKNKRKVAKLIEYSLIIFIFWGSLQTLVMYLSQQNYNNFQNTASVLISNIAYAIGIMAFTWIMSFKFSNFIARSIFKSLEEYGDVHIFNITKKDQDRQGKLKKERKYAIIKLILMGILTVITNIFFMFLEKILF</sequence>
<feature type="transmembrane region" description="Helical" evidence="1">
    <location>
        <begin position="250"/>
        <end position="270"/>
    </location>
</feature>
<keyword evidence="1" id="KW-0472">Membrane</keyword>
<name>A0A2G0E9X5_ENTFC</name>
<dbReference type="Proteomes" id="UP000224303">
    <property type="component" value="Unassembled WGS sequence"/>
</dbReference>
<evidence type="ECO:0000313" key="3">
    <source>
        <dbReference type="Proteomes" id="UP000224303"/>
    </source>
</evidence>
<dbReference type="AlphaFoldDB" id="A0A2G0E9X5"/>
<reference evidence="2 3" key="1">
    <citation type="submission" date="2017-10" db="EMBL/GenBank/DDBJ databases">
        <title>Draft genomes of the Enterococcus faecium isolated from human feces before and after Helicobacter pylori eradication therapy.</title>
        <authorList>
            <person name="Prianichniikov N.A."/>
            <person name="Glushchenko O.E."/>
            <person name="Malakhova M.V."/>
        </authorList>
    </citation>
    <scope>NUCLEOTIDE SEQUENCE [LARGE SCALE GENOMIC DNA]</scope>
    <source>
        <strain evidence="2 3">Hp_5-7</strain>
    </source>
</reference>
<dbReference type="RefSeq" id="WP_072538647.1">
    <property type="nucleotide sequence ID" value="NZ_PCGC01000019.1"/>
</dbReference>
<comment type="caution">
    <text evidence="2">The sequence shown here is derived from an EMBL/GenBank/DDBJ whole genome shotgun (WGS) entry which is preliminary data.</text>
</comment>
<accession>A0A2G0E9X5</accession>
<protein>
    <submittedName>
        <fullName evidence="2">Uncharacterized protein</fullName>
    </submittedName>
</protein>
<dbReference type="EMBL" id="PCGC01000019">
    <property type="protein sequence ID" value="PHL21278.1"/>
    <property type="molecule type" value="Genomic_DNA"/>
</dbReference>
<gene>
    <name evidence="2" type="ORF">CQR37_09060</name>
</gene>
<evidence type="ECO:0000313" key="2">
    <source>
        <dbReference type="EMBL" id="PHL21278.1"/>
    </source>
</evidence>
<keyword evidence="1" id="KW-1133">Transmembrane helix</keyword>
<feature type="transmembrane region" description="Helical" evidence="1">
    <location>
        <begin position="217"/>
        <end position="238"/>
    </location>
</feature>
<organism evidence="2 3">
    <name type="scientific">Enterococcus faecium</name>
    <name type="common">Streptococcus faecium</name>
    <dbReference type="NCBI Taxonomy" id="1352"/>
    <lineage>
        <taxon>Bacteria</taxon>
        <taxon>Bacillati</taxon>
        <taxon>Bacillota</taxon>
        <taxon>Bacilli</taxon>
        <taxon>Lactobacillales</taxon>
        <taxon>Enterococcaceae</taxon>
        <taxon>Enterococcus</taxon>
    </lineage>
</organism>
<evidence type="ECO:0000256" key="1">
    <source>
        <dbReference type="SAM" id="Phobius"/>
    </source>
</evidence>
<feature type="transmembrane region" description="Helical" evidence="1">
    <location>
        <begin position="314"/>
        <end position="336"/>
    </location>
</feature>